<organism>
    <name type="scientific">Pediculus humanus subsp. corporis</name>
    <name type="common">Body louse</name>
    <dbReference type="NCBI Taxonomy" id="121224"/>
    <lineage>
        <taxon>Eukaryota</taxon>
        <taxon>Metazoa</taxon>
        <taxon>Ecdysozoa</taxon>
        <taxon>Arthropoda</taxon>
        <taxon>Hexapoda</taxon>
        <taxon>Insecta</taxon>
        <taxon>Pterygota</taxon>
        <taxon>Neoptera</taxon>
        <taxon>Paraneoptera</taxon>
        <taxon>Psocodea</taxon>
        <taxon>Troctomorpha</taxon>
        <taxon>Phthiraptera</taxon>
        <taxon>Anoplura</taxon>
        <taxon>Pediculidae</taxon>
        <taxon>Pediculus</taxon>
    </lineage>
</organism>
<dbReference type="EMBL" id="AAZO01004731">
    <property type="status" value="NOT_ANNOTATED_CDS"/>
    <property type="molecule type" value="Genomic_DNA"/>
</dbReference>
<dbReference type="Gene3D" id="3.40.250.10">
    <property type="entry name" value="Rhodanese-like domain"/>
    <property type="match status" value="1"/>
</dbReference>
<feature type="domain" description="Rhodanese" evidence="6">
    <location>
        <begin position="317"/>
        <end position="429"/>
    </location>
</feature>
<keyword evidence="3" id="KW-0217">Developmental protein</keyword>
<dbReference type="SUPFAM" id="SSF47923">
    <property type="entry name" value="Ypt/Rab-GAP domain of gyp1p"/>
    <property type="match status" value="2"/>
</dbReference>
<dbReference type="InterPro" id="IPR001763">
    <property type="entry name" value="Rhodanese-like_dom"/>
</dbReference>
<feature type="domain" description="Rab-GAP TBC" evidence="5">
    <location>
        <begin position="17"/>
        <end position="196"/>
    </location>
</feature>
<dbReference type="Proteomes" id="UP000009046">
    <property type="component" value="Unassembled WGS sequence"/>
</dbReference>
<reference evidence="7" key="2">
    <citation type="submission" date="2007-04" db="EMBL/GenBank/DDBJ databases">
        <title>The genome of the human body louse.</title>
        <authorList>
            <consortium name="The Human Body Louse Genome Consortium"/>
            <person name="Kirkness E."/>
            <person name="Walenz B."/>
            <person name="Hass B."/>
            <person name="Bruggner R."/>
            <person name="Strausberg R."/>
        </authorList>
    </citation>
    <scope>NUCLEOTIDE SEQUENCE</scope>
    <source>
        <strain evidence="7">USDA</strain>
    </source>
</reference>
<dbReference type="PROSITE" id="PS50086">
    <property type="entry name" value="TBC_RABGAP"/>
    <property type="match status" value="1"/>
</dbReference>
<dbReference type="GO" id="GO:0042147">
    <property type="term" value="P:retrograde transport, endosome to Golgi"/>
    <property type="evidence" value="ECO:0007669"/>
    <property type="project" value="InterPro"/>
</dbReference>
<dbReference type="Gene3D" id="1.10.472.80">
    <property type="entry name" value="Ypt/Rab-GAP domain of gyp1p, domain 3"/>
    <property type="match status" value="1"/>
</dbReference>
<gene>
    <name evidence="8" type="primary">8231070</name>
    <name evidence="7" type="ORF">Phum_PHUM401960</name>
</gene>
<dbReference type="EMBL" id="DS235494">
    <property type="protein sequence ID" value="EEB16072.1"/>
    <property type="molecule type" value="Genomic_DNA"/>
</dbReference>
<dbReference type="InterPro" id="IPR035969">
    <property type="entry name" value="Rab-GAP_TBC_sf"/>
</dbReference>
<dbReference type="GO" id="GO:0005829">
    <property type="term" value="C:cytosol"/>
    <property type="evidence" value="ECO:0007669"/>
    <property type="project" value="GOC"/>
</dbReference>
<dbReference type="GeneID" id="8231070"/>
<keyword evidence="9" id="KW-1185">Reference proteome</keyword>
<dbReference type="CDD" id="cd20788">
    <property type="entry name" value="TBC1D23_C-like"/>
    <property type="match status" value="1"/>
</dbReference>
<protein>
    <recommendedName>
        <fullName evidence="2">TBC1 domain family member 23</fullName>
    </recommendedName>
</protein>
<proteinExistence type="predicted"/>
<dbReference type="STRING" id="121224.E0VRR6"/>
<dbReference type="InterPro" id="IPR045799">
    <property type="entry name" value="TBC1D23_C"/>
</dbReference>
<dbReference type="CTD" id="8231070"/>
<comment type="subcellular location">
    <subcellularLocation>
        <location evidence="1">Golgi apparatus</location>
        <location evidence="1">trans-Golgi network</location>
    </subcellularLocation>
</comment>
<dbReference type="OrthoDB" id="73307at2759"/>
<dbReference type="GO" id="GO:0099041">
    <property type="term" value="P:vesicle tethering to Golgi"/>
    <property type="evidence" value="ECO:0007669"/>
    <property type="project" value="TreeGrafter"/>
</dbReference>
<dbReference type="InterPro" id="IPR000195">
    <property type="entry name" value="Rab-GAP-TBC_dom"/>
</dbReference>
<dbReference type="GO" id="GO:0005802">
    <property type="term" value="C:trans-Golgi network"/>
    <property type="evidence" value="ECO:0007669"/>
    <property type="project" value="TreeGrafter"/>
</dbReference>
<reference evidence="8" key="3">
    <citation type="submission" date="2020-05" db="UniProtKB">
        <authorList>
            <consortium name="EnsemblMetazoa"/>
        </authorList>
    </citation>
    <scope>IDENTIFICATION</scope>
    <source>
        <strain evidence="8">USDA</strain>
    </source>
</reference>
<evidence type="ECO:0000259" key="6">
    <source>
        <dbReference type="PROSITE" id="PS50206"/>
    </source>
</evidence>
<dbReference type="PROSITE" id="PS50206">
    <property type="entry name" value="RHODANESE_3"/>
    <property type="match status" value="1"/>
</dbReference>
<dbReference type="Pfam" id="PF00566">
    <property type="entry name" value="RabGAP-TBC"/>
    <property type="match status" value="1"/>
</dbReference>
<dbReference type="VEuPathDB" id="VectorBase:PHUM401960"/>
<evidence type="ECO:0000256" key="4">
    <source>
        <dbReference type="ARBA" id="ARBA00023034"/>
    </source>
</evidence>
<dbReference type="HOGENOM" id="CLU_026555_0_0_1"/>
<dbReference type="InterPro" id="IPR039755">
    <property type="entry name" value="TBC1D23"/>
</dbReference>
<evidence type="ECO:0000256" key="1">
    <source>
        <dbReference type="ARBA" id="ARBA00004601"/>
    </source>
</evidence>
<evidence type="ECO:0000256" key="3">
    <source>
        <dbReference type="ARBA" id="ARBA00022473"/>
    </source>
</evidence>
<dbReference type="AlphaFoldDB" id="E0VRR6"/>
<dbReference type="Pfam" id="PF19430">
    <property type="entry name" value="TBC1D23_C"/>
    <property type="match status" value="1"/>
</dbReference>
<dbReference type="eggNOG" id="KOG3636">
    <property type="taxonomic scope" value="Eukaryota"/>
</dbReference>
<evidence type="ECO:0000259" key="5">
    <source>
        <dbReference type="PROSITE" id="PS50086"/>
    </source>
</evidence>
<evidence type="ECO:0000313" key="8">
    <source>
        <dbReference type="EnsemblMetazoa" id="PHUM401960-PA"/>
    </source>
</evidence>
<dbReference type="OMA" id="CTMWDLY"/>
<dbReference type="EnsemblMetazoa" id="PHUM401960-RA">
    <property type="protein sequence ID" value="PHUM401960-PA"/>
    <property type="gene ID" value="PHUM401960"/>
</dbReference>
<dbReference type="FunCoup" id="E0VRR6">
    <property type="interactions" value="1836"/>
</dbReference>
<accession>E0VRR6</accession>
<dbReference type="InParanoid" id="E0VRR6"/>
<dbReference type="KEGG" id="phu:Phum_PHUM401960"/>
<evidence type="ECO:0000256" key="2">
    <source>
        <dbReference type="ARBA" id="ARBA00014207"/>
    </source>
</evidence>
<dbReference type="PANTHER" id="PTHR13297:SF5">
    <property type="entry name" value="TBC1 DOMAIN FAMILY MEMBER 23"/>
    <property type="match status" value="1"/>
</dbReference>
<dbReference type="PANTHER" id="PTHR13297">
    <property type="entry name" value="TBC1 DOMAIN FAMILY MEMBER 23-RELATED"/>
    <property type="match status" value="1"/>
</dbReference>
<evidence type="ECO:0000313" key="9">
    <source>
        <dbReference type="Proteomes" id="UP000009046"/>
    </source>
</evidence>
<dbReference type="Pfam" id="PF00581">
    <property type="entry name" value="Rhodanese"/>
    <property type="match status" value="1"/>
</dbReference>
<keyword evidence="4" id="KW-0333">Golgi apparatus</keyword>
<name>E0VRR6_PEDHC</name>
<dbReference type="SUPFAM" id="SSF52821">
    <property type="entry name" value="Rhodanese/Cell cycle control phosphatase"/>
    <property type="match status" value="1"/>
</dbReference>
<evidence type="ECO:0000313" key="7">
    <source>
        <dbReference type="EMBL" id="EEB16072.1"/>
    </source>
</evidence>
<dbReference type="InterPro" id="IPR036873">
    <property type="entry name" value="Rhodanese-like_dom_sf"/>
</dbReference>
<dbReference type="SMART" id="SM00164">
    <property type="entry name" value="TBC"/>
    <property type="match status" value="1"/>
</dbReference>
<sequence length="671" mass="76159">MENCSAGRVYEICKGKSFPDNIRKEAWQACLDIQKKKDQLTNFNEIYDLPEQDLLRQDCQNIVDKLGNDDCDKVSVISDLESILTYYCKSNNLKYTKDNGWIELLLPILALKNPKSDTYNIFEAIVKRFLPKKNSKDIFNLLRLLILYHDPELCSFLDTKKVTPDLYASSWFKNLFSGTCYLKVVQSIWDYYFQQNNPFFIFFLCLVIVINWREQMTAFKSEPKGKIVESIAAMPSGLDANDVSDFCSLALYYALKTPKSFKKELFEILFGTNPTDSECFFLNQPLSQALCLPVSTSELVENVEENEFFEGSEEPIERVRFFLVDCRPAEQYNAGHLPTAFHLDCNLMLQEPAAFNVAVQGLFTAQVQSIAANSSAGGKHLCFLGSGRDDEDQYTYMVIASFLQKNTQYISMLTGGYQAIHDYYASMLDRLEDHDFKKCIVCSNSSKTNKVTDSNGQTTIKTPNGQDIFGKISEVFKSKSADFKEKFKELIVNSSGSGDNDRHVSPRDKVGKLYRNLVPVFSIDDENVPGKYKKTLYYGGGGGGGGGEEEEEEEITQEIVCLSEYLKSDKTKAYFHCRENGYSCDSYLVVSETDLTILRELSKRKGYALLVVKRPLSSIARISSRKTIPNLITLKYTNPDTDDNEIYAMDRLIITKANEAIKVISEQCRNA</sequence>
<reference evidence="7" key="1">
    <citation type="submission" date="2007-04" db="EMBL/GenBank/DDBJ databases">
        <title>Annotation of Pediculus humanus corporis strain USDA.</title>
        <authorList>
            <person name="Kirkness E."/>
            <person name="Hannick L."/>
            <person name="Hass B."/>
            <person name="Bruggner R."/>
            <person name="Lawson D."/>
            <person name="Bidwell S."/>
            <person name="Joardar V."/>
            <person name="Caler E."/>
            <person name="Walenz B."/>
            <person name="Inman J."/>
            <person name="Schobel S."/>
            <person name="Galinsky K."/>
            <person name="Amedeo P."/>
            <person name="Strausberg R."/>
        </authorList>
    </citation>
    <scope>NUCLEOTIDE SEQUENCE</scope>
    <source>
        <strain evidence="7">USDA</strain>
    </source>
</reference>
<dbReference type="RefSeq" id="XP_002428810.1">
    <property type="nucleotide sequence ID" value="XM_002428765.1"/>
</dbReference>